<evidence type="ECO:0000313" key="2">
    <source>
        <dbReference type="EMBL" id="PAU67681.1"/>
    </source>
</evidence>
<dbReference type="EMBL" id="MVOG01000037">
    <property type="protein sequence ID" value="PAU67681.1"/>
    <property type="molecule type" value="Genomic_DNA"/>
</dbReference>
<dbReference type="Proteomes" id="UP000217986">
    <property type="component" value="Unassembled WGS sequence"/>
</dbReference>
<dbReference type="AlphaFoldDB" id="A0A2A2EF75"/>
<proteinExistence type="predicted"/>
<organism evidence="2 3">
    <name type="scientific">Bifidobacterium italicum</name>
    <dbReference type="NCBI Taxonomy" id="1960968"/>
    <lineage>
        <taxon>Bacteria</taxon>
        <taxon>Bacillati</taxon>
        <taxon>Actinomycetota</taxon>
        <taxon>Actinomycetes</taxon>
        <taxon>Bifidobacteriales</taxon>
        <taxon>Bifidobacteriaceae</taxon>
        <taxon>Bifidobacterium</taxon>
    </lineage>
</organism>
<protein>
    <submittedName>
        <fullName evidence="2">Transposase</fullName>
    </submittedName>
</protein>
<reference evidence="2 3" key="1">
    <citation type="journal article" date="2017" name="ISME J.">
        <title>Unveiling bifidobacterial biogeography across the mammalian branch of the tree of life.</title>
        <authorList>
            <person name="Milani C."/>
            <person name="Mangifesta M."/>
            <person name="Mancabelli L."/>
            <person name="Lugli G.A."/>
            <person name="James K."/>
            <person name="Duranti S."/>
            <person name="Turroni F."/>
            <person name="Ferrario C."/>
            <person name="Ossiprandi M.C."/>
            <person name="van Sinderen D."/>
            <person name="Ventura M."/>
        </authorList>
    </citation>
    <scope>NUCLEOTIDE SEQUENCE [LARGE SCALE GENOMIC DNA]</scope>
    <source>
        <strain evidence="2 3">70</strain>
    </source>
</reference>
<keyword evidence="3" id="KW-1185">Reference proteome</keyword>
<evidence type="ECO:0000313" key="3">
    <source>
        <dbReference type="Proteomes" id="UP000217986"/>
    </source>
</evidence>
<comment type="caution">
    <text evidence="2">The sequence shown here is derived from an EMBL/GenBank/DDBJ whole genome shotgun (WGS) entry which is preliminary data.</text>
</comment>
<sequence>MAGACSDMGRRTASSRPALHTGVEKKARFLMVCIVPDKSADASIAAQSEMFRALPAAARISVTHDNGTGSAHHARLRE</sequence>
<name>A0A2A2EF75_9BIFI</name>
<evidence type="ECO:0000256" key="1">
    <source>
        <dbReference type="SAM" id="MobiDB-lite"/>
    </source>
</evidence>
<gene>
    <name evidence="2" type="ORF">B1400_1591</name>
</gene>
<accession>A0A2A2EF75</accession>
<feature type="region of interest" description="Disordered" evidence="1">
    <location>
        <begin position="1"/>
        <end position="20"/>
    </location>
</feature>